<accession>A0ABD3A2N0</accession>
<dbReference type="EMBL" id="JBJUIK010000006">
    <property type="protein sequence ID" value="KAL3525972.1"/>
    <property type="molecule type" value="Genomic_DNA"/>
</dbReference>
<keyword evidence="4" id="KW-1185">Reference proteome</keyword>
<dbReference type="Proteomes" id="UP001630127">
    <property type="component" value="Unassembled WGS sequence"/>
</dbReference>
<protein>
    <recommendedName>
        <fullName evidence="5">DUF569 domain-containing protein</fullName>
    </recommendedName>
</protein>
<evidence type="ECO:0000313" key="4">
    <source>
        <dbReference type="Proteomes" id="UP001630127"/>
    </source>
</evidence>
<comment type="caution">
    <text evidence="3">The sequence shown here is derived from an EMBL/GenBank/DDBJ whole genome shotgun (WGS) entry which is preliminary data.</text>
</comment>
<dbReference type="Pfam" id="PF22932">
    <property type="entry name" value="Ubiq_DUF_assoc"/>
    <property type="match status" value="1"/>
</dbReference>
<sequence length="279" mass="32142">MEFFKKAKSVRLRSHHQKYLLAESDEETVVQDRCGTSKNAKWTVEMVEGVENVLRLKSCYGKYLTAKEDHFLLGMTGQKVVQSLPRKLDSEVEWEPIREGFQVRLKTRYGNYLRANGGLPPWRNSITHDIPHRHHDWILWEIDIVEIRPESPKKIERSESLDEELSSSSFQLRTPSQLESCDSFGGSTIKYEGRIIYYSVADDEGTVNEEIEEHSFKFKGQNVEELTQKLEEETELKDITVCSKNKINGKLYPLRLGLPPNDATMHVVVVPSTSRAELS</sequence>
<dbReference type="CDD" id="cd23340">
    <property type="entry name" value="beta-trefoil_FSCN_ACP-like"/>
    <property type="match status" value="1"/>
</dbReference>
<name>A0ABD3A2N0_9GENT</name>
<organism evidence="3 4">
    <name type="scientific">Cinchona calisaya</name>
    <dbReference type="NCBI Taxonomy" id="153742"/>
    <lineage>
        <taxon>Eukaryota</taxon>
        <taxon>Viridiplantae</taxon>
        <taxon>Streptophyta</taxon>
        <taxon>Embryophyta</taxon>
        <taxon>Tracheophyta</taxon>
        <taxon>Spermatophyta</taxon>
        <taxon>Magnoliopsida</taxon>
        <taxon>eudicotyledons</taxon>
        <taxon>Gunneridae</taxon>
        <taxon>Pentapetalae</taxon>
        <taxon>asterids</taxon>
        <taxon>lamiids</taxon>
        <taxon>Gentianales</taxon>
        <taxon>Rubiaceae</taxon>
        <taxon>Cinchonoideae</taxon>
        <taxon>Cinchoneae</taxon>
        <taxon>Cinchona</taxon>
    </lineage>
</organism>
<dbReference type="InterPro" id="IPR007679">
    <property type="entry name" value="DUF569"/>
</dbReference>
<dbReference type="InterPro" id="IPR054726">
    <property type="entry name" value="Ubiq_DUF569-assoc"/>
</dbReference>
<proteinExistence type="predicted"/>
<dbReference type="PANTHER" id="PTHR31205:SF89">
    <property type="entry name" value="DUF569 DOMAIN-CONTAINING PROTEIN"/>
    <property type="match status" value="1"/>
</dbReference>
<dbReference type="AlphaFoldDB" id="A0ABD3A2N0"/>
<dbReference type="SUPFAM" id="SSF50405">
    <property type="entry name" value="Actin-crosslinking proteins"/>
    <property type="match status" value="1"/>
</dbReference>
<dbReference type="InterPro" id="IPR008999">
    <property type="entry name" value="Actin-crosslinking"/>
</dbReference>
<evidence type="ECO:0008006" key="5">
    <source>
        <dbReference type="Google" id="ProtNLM"/>
    </source>
</evidence>
<evidence type="ECO:0000313" key="3">
    <source>
        <dbReference type="EMBL" id="KAL3525972.1"/>
    </source>
</evidence>
<gene>
    <name evidence="3" type="ORF">ACH5RR_014344</name>
</gene>
<dbReference type="FunFam" id="2.80.10.50:FF:000067">
    <property type="entry name" value="BnaC05g19630D protein"/>
    <property type="match status" value="1"/>
</dbReference>
<dbReference type="Gene3D" id="2.80.10.50">
    <property type="match status" value="1"/>
</dbReference>
<feature type="domain" description="DUF569" evidence="1">
    <location>
        <begin position="1"/>
        <end position="140"/>
    </location>
</feature>
<evidence type="ECO:0000259" key="2">
    <source>
        <dbReference type="Pfam" id="PF22932"/>
    </source>
</evidence>
<reference evidence="3 4" key="1">
    <citation type="submission" date="2024-11" db="EMBL/GenBank/DDBJ databases">
        <title>A near-complete genome assembly of Cinchona calisaya.</title>
        <authorList>
            <person name="Lian D.C."/>
            <person name="Zhao X.W."/>
            <person name="Wei L."/>
        </authorList>
    </citation>
    <scope>NUCLEOTIDE SEQUENCE [LARGE SCALE GENOMIC DNA]</scope>
    <source>
        <tissue evidence="3">Nenye</tissue>
    </source>
</reference>
<feature type="domain" description="DUF569" evidence="2">
    <location>
        <begin position="193"/>
        <end position="270"/>
    </location>
</feature>
<evidence type="ECO:0000259" key="1">
    <source>
        <dbReference type="Pfam" id="PF04601"/>
    </source>
</evidence>
<dbReference type="Pfam" id="PF04601">
    <property type="entry name" value="DUF569"/>
    <property type="match status" value="1"/>
</dbReference>
<dbReference type="PANTHER" id="PTHR31205">
    <property type="entry name" value="ACTIN CROSS-LINKING PROTEIN (DUF569)"/>
    <property type="match status" value="1"/>
</dbReference>